<keyword evidence="1" id="KW-0812">Transmembrane</keyword>
<sequence length="34" mass="3514">MSTSAIVMMVVGMVILWGGLAASIANAYKKSKNA</sequence>
<gene>
    <name evidence="2" type="ORF">ACFFHF_24200</name>
</gene>
<keyword evidence="1" id="KW-0472">Membrane</keyword>
<organism evidence="2 3">
    <name type="scientific">Robertmurraya beringensis</name>
    <dbReference type="NCBI Taxonomy" id="641660"/>
    <lineage>
        <taxon>Bacteria</taxon>
        <taxon>Bacillati</taxon>
        <taxon>Bacillota</taxon>
        <taxon>Bacilli</taxon>
        <taxon>Bacillales</taxon>
        <taxon>Bacillaceae</taxon>
        <taxon>Robertmurraya</taxon>
    </lineage>
</organism>
<feature type="transmembrane region" description="Helical" evidence="1">
    <location>
        <begin position="6"/>
        <end position="28"/>
    </location>
</feature>
<dbReference type="Proteomes" id="UP001589738">
    <property type="component" value="Unassembled WGS sequence"/>
</dbReference>
<keyword evidence="1" id="KW-1133">Transmembrane helix</keyword>
<evidence type="ECO:0000313" key="3">
    <source>
        <dbReference type="Proteomes" id="UP001589738"/>
    </source>
</evidence>
<evidence type="ECO:0000256" key="1">
    <source>
        <dbReference type="SAM" id="Phobius"/>
    </source>
</evidence>
<dbReference type="EMBL" id="JBHLUU010000128">
    <property type="protein sequence ID" value="MFC0478295.1"/>
    <property type="molecule type" value="Genomic_DNA"/>
</dbReference>
<reference evidence="2 3" key="1">
    <citation type="submission" date="2024-09" db="EMBL/GenBank/DDBJ databases">
        <authorList>
            <person name="Sun Q."/>
            <person name="Mori K."/>
        </authorList>
    </citation>
    <scope>NUCLEOTIDE SEQUENCE [LARGE SCALE GENOMIC DNA]</scope>
    <source>
        <strain evidence="2 3">CGMCC 1.9126</strain>
    </source>
</reference>
<proteinExistence type="predicted"/>
<dbReference type="NCBIfam" id="NF033493">
    <property type="entry name" value="MetS_like_NSS"/>
    <property type="match status" value="1"/>
</dbReference>
<evidence type="ECO:0000313" key="2">
    <source>
        <dbReference type="EMBL" id="MFC0478295.1"/>
    </source>
</evidence>
<dbReference type="RefSeq" id="WP_160546260.1">
    <property type="nucleotide sequence ID" value="NZ_JBHLUU010000128.1"/>
</dbReference>
<comment type="caution">
    <text evidence="2">The sequence shown here is derived from an EMBL/GenBank/DDBJ whole genome shotgun (WGS) entry which is preliminary data.</text>
</comment>
<dbReference type="Pfam" id="PF16951">
    <property type="entry name" value="MaAIMP_sms"/>
    <property type="match status" value="1"/>
</dbReference>
<accession>A0ABV6KZ55</accession>
<protein>
    <submittedName>
        <fullName evidence="2">Methionine/alanine import family NSS transporter small subunit</fullName>
    </submittedName>
</protein>
<dbReference type="InterPro" id="IPR031596">
    <property type="entry name" value="MaAIMP_sms"/>
</dbReference>
<keyword evidence="3" id="KW-1185">Reference proteome</keyword>
<name>A0ABV6KZ55_9BACI</name>